<accession>A0A1V9YQW2</accession>
<gene>
    <name evidence="2" type="ORF">ACHHYP_07678</name>
</gene>
<name>A0A1V9YQW2_ACHHY</name>
<keyword evidence="3" id="KW-1185">Reference proteome</keyword>
<dbReference type="EMBL" id="JNBR01001413">
    <property type="protein sequence ID" value="OQR88040.1"/>
    <property type="molecule type" value="Genomic_DNA"/>
</dbReference>
<evidence type="ECO:0000313" key="2">
    <source>
        <dbReference type="EMBL" id="OQR88040.1"/>
    </source>
</evidence>
<proteinExistence type="predicted"/>
<organism evidence="2 3">
    <name type="scientific">Achlya hypogyna</name>
    <name type="common">Oomycete</name>
    <name type="synonym">Protoachlya hypogyna</name>
    <dbReference type="NCBI Taxonomy" id="1202772"/>
    <lineage>
        <taxon>Eukaryota</taxon>
        <taxon>Sar</taxon>
        <taxon>Stramenopiles</taxon>
        <taxon>Oomycota</taxon>
        <taxon>Saprolegniomycetes</taxon>
        <taxon>Saprolegniales</taxon>
        <taxon>Achlyaceae</taxon>
        <taxon>Achlya</taxon>
    </lineage>
</organism>
<feature type="region of interest" description="Disordered" evidence="1">
    <location>
        <begin position="103"/>
        <end position="148"/>
    </location>
</feature>
<sequence>MAAVSSSIPAARAPTSVSLAVAEMRHGNVTKKIAVYENMAPAELDLLVHASFFPNKTAPEWDRKVVGFVHPKTKTFIPLGIGTAFPTLFQPNHTYEIVLEKPAAGTTPSPPATQTQSTKSKPAPEPKVSRGPKSPPTRNATPVPTDTRPWTDKLFAILADFSASSPGSPAALTPDQLNRLELLLGQGHSALHQAYLAYEENHELDSLHGAVHRVLAVVLQQQKSSFTRVINSLTLLKPHDIALVHELYTQGNELVLAAWEVYELDEDRFELADTLLRIVRFKSQASAPANHQSPPPSALAMEDVLREMCQRQLISAAQLAGLDKLWRAKNEAMVGAMEAYVVDHDLKELVETLLLVVKHAGLTTTHKPAPIVVPATALEELHPLSPKATAQSPPSYGTFAEGSALSSPRAVASSSVAATSSVAASSAVVSPAKSPKKTLRVATSLPVTAMPLFSPSHYAPDSDEFYIVRVLEELVTAGQLSAGQLMALKTLLKKRDTVLFTAVGGYRKDGDRDALVAALVDRCDVLNWEANHQSILHTWIVPLEQAGRGNGLRDLWLNNDPRMMAAYQLFLHDQNRADFEDTLARLSAVASEAATEAAADVITDAADEAVAAEAIEELERAGRLGQEVAEQLSAEDPRVLAALDVFSDSQDVPELVDTLERIASPRVAVEADDVSAPAMEKQILHLVYELELPSDELLALKGAIVDNDVVVQAAIQVFEAEKDEEDFKDTLRRVARHLVSATEAVPAP</sequence>
<feature type="compositionally biased region" description="Low complexity" evidence="1">
    <location>
        <begin position="103"/>
        <end position="120"/>
    </location>
</feature>
<protein>
    <submittedName>
        <fullName evidence="2">Uncharacterized protein</fullName>
    </submittedName>
</protein>
<dbReference type="OrthoDB" id="78779at2759"/>
<evidence type="ECO:0000256" key="1">
    <source>
        <dbReference type="SAM" id="MobiDB-lite"/>
    </source>
</evidence>
<reference evidence="2 3" key="1">
    <citation type="journal article" date="2014" name="Genome Biol. Evol.">
        <title>The secreted proteins of Achlya hypogyna and Thraustotheca clavata identify the ancestral oomycete secretome and reveal gene acquisitions by horizontal gene transfer.</title>
        <authorList>
            <person name="Misner I."/>
            <person name="Blouin N."/>
            <person name="Leonard G."/>
            <person name="Richards T.A."/>
            <person name="Lane C.E."/>
        </authorList>
    </citation>
    <scope>NUCLEOTIDE SEQUENCE [LARGE SCALE GENOMIC DNA]</scope>
    <source>
        <strain evidence="2 3">ATCC 48635</strain>
    </source>
</reference>
<evidence type="ECO:0000313" key="3">
    <source>
        <dbReference type="Proteomes" id="UP000243579"/>
    </source>
</evidence>
<dbReference type="Proteomes" id="UP000243579">
    <property type="component" value="Unassembled WGS sequence"/>
</dbReference>
<dbReference type="AlphaFoldDB" id="A0A1V9YQW2"/>
<comment type="caution">
    <text evidence="2">The sequence shown here is derived from an EMBL/GenBank/DDBJ whole genome shotgun (WGS) entry which is preliminary data.</text>
</comment>